<accession>A0AAV4XYI0</accession>
<sequence length="70" mass="7801">MNSPPFIFGLCRVAPIVKSPRPTSCQAFQKIGHTKMSFAPKPNCAAIPRFKAVRASHGRLLWAKWDKSGY</sequence>
<dbReference type="AlphaFoldDB" id="A0AAV4XYI0"/>
<dbReference type="EMBL" id="BPLR01018462">
    <property type="protein sequence ID" value="GIY99804.1"/>
    <property type="molecule type" value="Genomic_DNA"/>
</dbReference>
<gene>
    <name evidence="1" type="ORF">CEXT_298691</name>
</gene>
<evidence type="ECO:0000313" key="1">
    <source>
        <dbReference type="EMBL" id="GIY99804.1"/>
    </source>
</evidence>
<proteinExistence type="predicted"/>
<reference evidence="1 2" key="1">
    <citation type="submission" date="2021-06" db="EMBL/GenBank/DDBJ databases">
        <title>Caerostris extrusa draft genome.</title>
        <authorList>
            <person name="Kono N."/>
            <person name="Arakawa K."/>
        </authorList>
    </citation>
    <scope>NUCLEOTIDE SEQUENCE [LARGE SCALE GENOMIC DNA]</scope>
</reference>
<name>A0AAV4XYI0_CAEEX</name>
<dbReference type="Proteomes" id="UP001054945">
    <property type="component" value="Unassembled WGS sequence"/>
</dbReference>
<evidence type="ECO:0000313" key="2">
    <source>
        <dbReference type="Proteomes" id="UP001054945"/>
    </source>
</evidence>
<protein>
    <submittedName>
        <fullName evidence="1">Uncharacterized protein</fullName>
    </submittedName>
</protein>
<organism evidence="1 2">
    <name type="scientific">Caerostris extrusa</name>
    <name type="common">Bark spider</name>
    <name type="synonym">Caerostris bankana</name>
    <dbReference type="NCBI Taxonomy" id="172846"/>
    <lineage>
        <taxon>Eukaryota</taxon>
        <taxon>Metazoa</taxon>
        <taxon>Ecdysozoa</taxon>
        <taxon>Arthropoda</taxon>
        <taxon>Chelicerata</taxon>
        <taxon>Arachnida</taxon>
        <taxon>Araneae</taxon>
        <taxon>Araneomorphae</taxon>
        <taxon>Entelegynae</taxon>
        <taxon>Araneoidea</taxon>
        <taxon>Araneidae</taxon>
        <taxon>Caerostris</taxon>
    </lineage>
</organism>
<keyword evidence="2" id="KW-1185">Reference proteome</keyword>
<comment type="caution">
    <text evidence="1">The sequence shown here is derived from an EMBL/GenBank/DDBJ whole genome shotgun (WGS) entry which is preliminary data.</text>
</comment>